<dbReference type="PROSITE" id="PS51257">
    <property type="entry name" value="PROKAR_LIPOPROTEIN"/>
    <property type="match status" value="1"/>
</dbReference>
<keyword evidence="2" id="KW-0813">Transport</keyword>
<keyword evidence="7" id="KW-1185">Reference proteome</keyword>
<feature type="domain" description="Solute-binding protein family 5" evidence="5">
    <location>
        <begin position="77"/>
        <end position="440"/>
    </location>
</feature>
<evidence type="ECO:0000313" key="6">
    <source>
        <dbReference type="EMBL" id="AOS62747.1"/>
    </source>
</evidence>
<dbReference type="PANTHER" id="PTHR30290:SF9">
    <property type="entry name" value="OLIGOPEPTIDE-BINDING PROTEIN APPA"/>
    <property type="match status" value="1"/>
</dbReference>
<dbReference type="GO" id="GO:0042597">
    <property type="term" value="C:periplasmic space"/>
    <property type="evidence" value="ECO:0007669"/>
    <property type="project" value="UniProtKB-ARBA"/>
</dbReference>
<dbReference type="InterPro" id="IPR030678">
    <property type="entry name" value="Peptide/Ni-bd"/>
</dbReference>
<evidence type="ECO:0000256" key="2">
    <source>
        <dbReference type="ARBA" id="ARBA00022448"/>
    </source>
</evidence>
<dbReference type="GO" id="GO:0015833">
    <property type="term" value="P:peptide transport"/>
    <property type="evidence" value="ECO:0007669"/>
    <property type="project" value="TreeGrafter"/>
</dbReference>
<dbReference type="Proteomes" id="UP000095210">
    <property type="component" value="Chromosome"/>
</dbReference>
<dbReference type="PANTHER" id="PTHR30290">
    <property type="entry name" value="PERIPLASMIC BINDING COMPONENT OF ABC TRANSPORTER"/>
    <property type="match status" value="1"/>
</dbReference>
<evidence type="ECO:0000256" key="3">
    <source>
        <dbReference type="ARBA" id="ARBA00022729"/>
    </source>
</evidence>
<feature type="signal peptide" evidence="4">
    <location>
        <begin position="1"/>
        <end position="24"/>
    </location>
</feature>
<evidence type="ECO:0000256" key="4">
    <source>
        <dbReference type="SAM" id="SignalP"/>
    </source>
</evidence>
<dbReference type="InterPro" id="IPR000914">
    <property type="entry name" value="SBP_5_dom"/>
</dbReference>
<dbReference type="Gene3D" id="3.40.190.10">
    <property type="entry name" value="Periplasmic binding protein-like II"/>
    <property type="match status" value="1"/>
</dbReference>
<gene>
    <name evidence="6" type="ORF">TL08_09660</name>
</gene>
<dbReference type="Gene3D" id="3.90.76.10">
    <property type="entry name" value="Dipeptide-binding Protein, Domain 1"/>
    <property type="match status" value="1"/>
</dbReference>
<sequence>MPTPRLLPSACVLTVALLSSSCTSTLSPGGNSADATAPMVLSTVDEPETLHPLAGFGNSGAAKFYDGLLTSDARLDLRPALASELPFPEEDATVWTVRLREGVTFHDGSEFDSSDVVATYRALLDPAFESPIASRYSMLREVTAVDETTVRFELDEPYSPFLSLLTLGILPSEALEDAEPVRDSALADEPIGTGPYRLTGWTQGEEMTWSGNPDHWQGPPEIEEVRVVFHTDPAEQARFLSSGVADGAMLPPGDPEQLRDPEIHEITEDYEVLRHESVEYRAVSLPTEGPVTGDPSIRMALNLAVNRDELVAEVLGGLGSPASTPASPAMPDLLEPESAFTADPLQAGRLLTTGGWTPGEDGVREREGETARFSLFYAQDDDLDGRLVEAFAADAAEVGIEVETRGVDAADLAEHAADNAVLTSGGRHLDPDFQFFDALHSTSPVEVTANPGGYHNLSVDTALDAAREIADPAQRTVYYWEAQRAYLEEPGLVFLTFLEHAYLQRDGWDGYRPVVESTEHGITWGPWWNLHHWTLD</sequence>
<organism evidence="6 7">
    <name type="scientific">Actinoalloteichus hymeniacidonis</name>
    <dbReference type="NCBI Taxonomy" id="340345"/>
    <lineage>
        <taxon>Bacteria</taxon>
        <taxon>Bacillati</taxon>
        <taxon>Actinomycetota</taxon>
        <taxon>Actinomycetes</taxon>
        <taxon>Pseudonocardiales</taxon>
        <taxon>Pseudonocardiaceae</taxon>
        <taxon>Actinoalloteichus</taxon>
    </lineage>
</organism>
<evidence type="ECO:0000313" key="7">
    <source>
        <dbReference type="Proteomes" id="UP000095210"/>
    </source>
</evidence>
<dbReference type="Gene3D" id="3.10.105.10">
    <property type="entry name" value="Dipeptide-binding Protein, Domain 3"/>
    <property type="match status" value="1"/>
</dbReference>
<dbReference type="AlphaFoldDB" id="A0AAC9MY98"/>
<proteinExistence type="inferred from homology"/>
<evidence type="ECO:0000256" key="1">
    <source>
        <dbReference type="ARBA" id="ARBA00005695"/>
    </source>
</evidence>
<dbReference type="KEGG" id="ahm:TL08_09660"/>
<comment type="similarity">
    <text evidence="1">Belongs to the bacterial solute-binding protein 5 family.</text>
</comment>
<dbReference type="InterPro" id="IPR039424">
    <property type="entry name" value="SBP_5"/>
</dbReference>
<dbReference type="SUPFAM" id="SSF53850">
    <property type="entry name" value="Periplasmic binding protein-like II"/>
    <property type="match status" value="1"/>
</dbReference>
<protein>
    <submittedName>
        <fullName evidence="6">ABC-type dipeptide transport system, periplasmic component</fullName>
    </submittedName>
</protein>
<evidence type="ECO:0000259" key="5">
    <source>
        <dbReference type="Pfam" id="PF00496"/>
    </source>
</evidence>
<accession>A0AAC9MY98</accession>
<keyword evidence="3 4" id="KW-0732">Signal</keyword>
<reference evidence="7" key="1">
    <citation type="submission" date="2016-03" db="EMBL/GenBank/DDBJ databases">
        <title>Complete genome sequence of the type strain Actinoalloteichus hymeniacidonis DSM 45092.</title>
        <authorList>
            <person name="Schaffert L."/>
            <person name="Albersmeier A."/>
            <person name="Winkler A."/>
            <person name="Kalinowski J."/>
            <person name="Zotchev S."/>
            <person name="Ruckert C."/>
        </authorList>
    </citation>
    <scope>NUCLEOTIDE SEQUENCE [LARGE SCALE GENOMIC DNA]</scope>
    <source>
        <strain evidence="7">HPA177(T) (DSM 45092(T))</strain>
    </source>
</reference>
<feature type="chain" id="PRO_5042157789" evidence="4">
    <location>
        <begin position="25"/>
        <end position="536"/>
    </location>
</feature>
<dbReference type="GO" id="GO:0043190">
    <property type="term" value="C:ATP-binding cassette (ABC) transporter complex"/>
    <property type="evidence" value="ECO:0007669"/>
    <property type="project" value="InterPro"/>
</dbReference>
<dbReference type="PIRSF" id="PIRSF002741">
    <property type="entry name" value="MppA"/>
    <property type="match status" value="1"/>
</dbReference>
<dbReference type="GO" id="GO:1904680">
    <property type="term" value="F:peptide transmembrane transporter activity"/>
    <property type="evidence" value="ECO:0007669"/>
    <property type="project" value="TreeGrafter"/>
</dbReference>
<dbReference type="RefSeq" id="WP_069848252.1">
    <property type="nucleotide sequence ID" value="NZ_CP014859.1"/>
</dbReference>
<dbReference type="EMBL" id="CP014859">
    <property type="protein sequence ID" value="AOS62747.1"/>
    <property type="molecule type" value="Genomic_DNA"/>
</dbReference>
<dbReference type="Pfam" id="PF00496">
    <property type="entry name" value="SBP_bac_5"/>
    <property type="match status" value="1"/>
</dbReference>
<name>A0AAC9MY98_9PSEU</name>